<comment type="caution">
    <text evidence="1">The sequence shown here is derived from an EMBL/GenBank/DDBJ whole genome shotgun (WGS) entry which is preliminary data.</text>
</comment>
<accession>A0A2P5P8X6</accession>
<organism evidence="1 2">
    <name type="scientific">Dehalogenimonas etheniformans</name>
    <dbReference type="NCBI Taxonomy" id="1536648"/>
    <lineage>
        <taxon>Bacteria</taxon>
        <taxon>Bacillati</taxon>
        <taxon>Chloroflexota</taxon>
        <taxon>Dehalococcoidia</taxon>
        <taxon>Dehalococcoidales</taxon>
        <taxon>Dehalococcoidaceae</taxon>
        <taxon>Dehalogenimonas</taxon>
    </lineage>
</organism>
<sequence>MEQNQNSLAAEHSATEEARLQLIRLTSEYYSLRAQCNNLAPDQNSQGDARDARNVLILDRLEEITQETKQLLPSVYPQLDIKVKTAVRSRRPRQNAEK</sequence>
<name>A0A2P5P8X6_9CHLR</name>
<dbReference type="Proteomes" id="UP000235653">
    <property type="component" value="Unassembled WGS sequence"/>
</dbReference>
<evidence type="ECO:0000313" key="2">
    <source>
        <dbReference type="Proteomes" id="UP000235653"/>
    </source>
</evidence>
<dbReference type="RefSeq" id="WP_102330224.1">
    <property type="nucleotide sequence ID" value="NZ_CP058566.2"/>
</dbReference>
<reference evidence="1 2" key="1">
    <citation type="journal article" date="2017" name="ISME J.">
        <title>Grape pomace compost harbors organohalide-respiring Dehalogenimonas species with novel reductive dehalogenase genes.</title>
        <authorList>
            <person name="Yang Y."/>
            <person name="Higgins S.A."/>
            <person name="Yan J."/>
            <person name="Simsir B."/>
            <person name="Chourey K."/>
            <person name="Iyer R."/>
            <person name="Hettich R.L."/>
            <person name="Baldwin B."/>
            <person name="Ogles D.M."/>
            <person name="Loffler F.E."/>
        </authorList>
    </citation>
    <scope>NUCLEOTIDE SEQUENCE [LARGE SCALE GENOMIC DNA]</scope>
    <source>
        <strain evidence="1 2">GP</strain>
    </source>
</reference>
<proteinExistence type="predicted"/>
<evidence type="ECO:0000313" key="1">
    <source>
        <dbReference type="EMBL" id="PPD58740.1"/>
    </source>
</evidence>
<gene>
    <name evidence="1" type="ORF">JP09_002385</name>
</gene>
<dbReference type="AlphaFoldDB" id="A0A2P5P8X6"/>
<dbReference type="OrthoDB" id="9841951at2"/>
<protein>
    <submittedName>
        <fullName evidence="1">Uncharacterized protein</fullName>
    </submittedName>
</protein>
<dbReference type="EMBL" id="JQAN02000006">
    <property type="protein sequence ID" value="PPD58740.1"/>
    <property type="molecule type" value="Genomic_DNA"/>
</dbReference>
<keyword evidence="2" id="KW-1185">Reference proteome</keyword>